<organism evidence="1 2">
    <name type="scientific">Streptomyces viridiviolaceus</name>
    <dbReference type="NCBI Taxonomy" id="68282"/>
    <lineage>
        <taxon>Bacteria</taxon>
        <taxon>Bacillati</taxon>
        <taxon>Actinomycetota</taxon>
        <taxon>Actinomycetes</taxon>
        <taxon>Kitasatosporales</taxon>
        <taxon>Streptomycetaceae</taxon>
        <taxon>Streptomyces</taxon>
    </lineage>
</organism>
<dbReference type="EMBL" id="JBHSYM010000059">
    <property type="protein sequence ID" value="MFC7015091.1"/>
    <property type="molecule type" value="Genomic_DNA"/>
</dbReference>
<protein>
    <recommendedName>
        <fullName evidence="3">E9imm peptide</fullName>
    </recommendedName>
</protein>
<evidence type="ECO:0000313" key="1">
    <source>
        <dbReference type="EMBL" id="MFC7015091.1"/>
    </source>
</evidence>
<dbReference type="RefSeq" id="WP_189873098.1">
    <property type="nucleotide sequence ID" value="NZ_BMWA01000011.1"/>
</dbReference>
<reference evidence="2" key="1">
    <citation type="journal article" date="2019" name="Int. J. Syst. Evol. Microbiol.">
        <title>The Global Catalogue of Microorganisms (GCM) 10K type strain sequencing project: providing services to taxonomists for standard genome sequencing and annotation.</title>
        <authorList>
            <consortium name="The Broad Institute Genomics Platform"/>
            <consortium name="The Broad Institute Genome Sequencing Center for Infectious Disease"/>
            <person name="Wu L."/>
            <person name="Ma J."/>
        </authorList>
    </citation>
    <scope>NUCLEOTIDE SEQUENCE [LARGE SCALE GENOMIC DNA]</scope>
    <source>
        <strain evidence="2">JCM 4855</strain>
    </source>
</reference>
<evidence type="ECO:0000313" key="2">
    <source>
        <dbReference type="Proteomes" id="UP001596409"/>
    </source>
</evidence>
<accession>A0ABW2E8K9</accession>
<evidence type="ECO:0008006" key="3">
    <source>
        <dbReference type="Google" id="ProtNLM"/>
    </source>
</evidence>
<comment type="caution">
    <text evidence="1">The sequence shown here is derived from an EMBL/GenBank/DDBJ whole genome shotgun (WGS) entry which is preliminary data.</text>
</comment>
<dbReference type="Proteomes" id="UP001596409">
    <property type="component" value="Unassembled WGS sequence"/>
</dbReference>
<name>A0ABW2E8K9_9ACTN</name>
<gene>
    <name evidence="1" type="ORF">ACFQMH_25980</name>
</gene>
<keyword evidence="2" id="KW-1185">Reference proteome</keyword>
<proteinExistence type="predicted"/>
<sequence>MSREEAIRLVQRLMDSTYADEAECDAMIAALERGTGCPHISDYVFWGLRSRADSRQDR</sequence>